<dbReference type="Proteomes" id="UP000812440">
    <property type="component" value="Chromosome 8_10"/>
</dbReference>
<feature type="compositionally biased region" description="Basic residues" evidence="1">
    <location>
        <begin position="383"/>
        <end position="399"/>
    </location>
</feature>
<dbReference type="CDD" id="cd04394">
    <property type="entry name" value="RhoGAP-ARHGAP11A"/>
    <property type="match status" value="1"/>
</dbReference>
<dbReference type="SUPFAM" id="SSF48350">
    <property type="entry name" value="GTPase activation domain, GAP"/>
    <property type="match status" value="1"/>
</dbReference>
<feature type="compositionally biased region" description="Basic and acidic residues" evidence="1">
    <location>
        <begin position="301"/>
        <end position="313"/>
    </location>
</feature>
<dbReference type="PANTHER" id="PTHR15670:SF5">
    <property type="entry name" value="RHO GTPASE-ACTIVATING PROTEIN 11A ISOFORM X1"/>
    <property type="match status" value="1"/>
</dbReference>
<dbReference type="InterPro" id="IPR000198">
    <property type="entry name" value="RhoGAP_dom"/>
</dbReference>
<dbReference type="OrthoDB" id="410651at2759"/>
<reference evidence="3" key="1">
    <citation type="thesis" date="2020" institute="ProQuest LLC" country="789 East Eisenhower Parkway, Ann Arbor, MI, USA">
        <title>Comparative Genomics and Chromosome Evolution.</title>
        <authorList>
            <person name="Mudd A.B."/>
        </authorList>
    </citation>
    <scope>NUCLEOTIDE SEQUENCE</scope>
    <source>
        <strain evidence="3">Female2</strain>
        <tissue evidence="3">Blood</tissue>
    </source>
</reference>
<dbReference type="GO" id="GO:0005096">
    <property type="term" value="F:GTPase activator activity"/>
    <property type="evidence" value="ECO:0007669"/>
    <property type="project" value="TreeGrafter"/>
</dbReference>
<evidence type="ECO:0000313" key="3">
    <source>
        <dbReference type="EMBL" id="KAG8448851.1"/>
    </source>
</evidence>
<dbReference type="PANTHER" id="PTHR15670">
    <property type="entry name" value="RHO GTPASE ACTIVATING PROTEIN 11A"/>
    <property type="match status" value="1"/>
</dbReference>
<comment type="caution">
    <text evidence="3">The sequence shown here is derived from an EMBL/GenBank/DDBJ whole genome shotgun (WGS) entry which is preliminary data.</text>
</comment>
<dbReference type="EMBL" id="JAACNH010000003">
    <property type="protein sequence ID" value="KAG8448851.1"/>
    <property type="molecule type" value="Genomic_DNA"/>
</dbReference>
<dbReference type="PROSITE" id="PS50238">
    <property type="entry name" value="RHOGAP"/>
    <property type="match status" value="1"/>
</dbReference>
<evidence type="ECO:0000259" key="2">
    <source>
        <dbReference type="PROSITE" id="PS50238"/>
    </source>
</evidence>
<organism evidence="3 4">
    <name type="scientific">Hymenochirus boettgeri</name>
    <name type="common">Congo dwarf clawed frog</name>
    <dbReference type="NCBI Taxonomy" id="247094"/>
    <lineage>
        <taxon>Eukaryota</taxon>
        <taxon>Metazoa</taxon>
        <taxon>Chordata</taxon>
        <taxon>Craniata</taxon>
        <taxon>Vertebrata</taxon>
        <taxon>Euteleostomi</taxon>
        <taxon>Amphibia</taxon>
        <taxon>Batrachia</taxon>
        <taxon>Anura</taxon>
        <taxon>Pipoidea</taxon>
        <taxon>Pipidae</taxon>
        <taxon>Pipinae</taxon>
        <taxon>Hymenochirus</taxon>
    </lineage>
</organism>
<dbReference type="InterPro" id="IPR008936">
    <property type="entry name" value="Rho_GTPase_activation_prot"/>
</dbReference>
<dbReference type="InterPro" id="IPR042869">
    <property type="entry name" value="ARHGAP11A/B"/>
</dbReference>
<dbReference type="AlphaFoldDB" id="A0A8T2K2I0"/>
<protein>
    <recommendedName>
        <fullName evidence="2">Rho-GAP domain-containing protein</fullName>
    </recommendedName>
</protein>
<proteinExistence type="predicted"/>
<dbReference type="Pfam" id="PF00620">
    <property type="entry name" value="RhoGAP"/>
    <property type="match status" value="1"/>
</dbReference>
<name>A0A8T2K2I0_9PIPI</name>
<gene>
    <name evidence="3" type="ORF">GDO86_015792</name>
</gene>
<dbReference type="SMART" id="SM00324">
    <property type="entry name" value="RhoGAP"/>
    <property type="match status" value="1"/>
</dbReference>
<feature type="domain" description="Rho-GAP" evidence="2">
    <location>
        <begin position="44"/>
        <end position="233"/>
    </location>
</feature>
<feature type="region of interest" description="Disordered" evidence="1">
    <location>
        <begin position="350"/>
        <end position="411"/>
    </location>
</feature>
<dbReference type="Gene3D" id="1.10.555.10">
    <property type="entry name" value="Rho GTPase activation protein"/>
    <property type="match status" value="1"/>
</dbReference>
<keyword evidence="4" id="KW-1185">Reference proteome</keyword>
<feature type="region of interest" description="Disordered" evidence="1">
    <location>
        <begin position="284"/>
        <end position="333"/>
    </location>
</feature>
<dbReference type="GO" id="GO:0007165">
    <property type="term" value="P:signal transduction"/>
    <property type="evidence" value="ECO:0007669"/>
    <property type="project" value="InterPro"/>
</dbReference>
<evidence type="ECO:0000256" key="1">
    <source>
        <dbReference type="SAM" id="MobiDB-lite"/>
    </source>
</evidence>
<sequence>MRATGPSTTIIQHLKSLGIKIRHPKKSPSPNTQRKTSSNGLFGIPLHSLQLSHIEGNVPQFVVDTCQFLSCHLCTEGLFRKSGSVTRIKNLKVQLESRECSLVSAQPGDVAALLKQFFRELPRPLIPLELQDPLCQIQELLNEDKRGSATIMVTCLLPDVHVGTLKYFCTFLQSVASMCDENRMNSANLAVVLAPNLFSSSGMGERLTHSTEKQLQLQTSVMQTLIENAGTIGILPSFILNKIAFSIDGADEDSVAPSGGVSRRRRRRSMSGFVNEALSKFKSGRTASITEPDQAADEDSLSERNKSKRKASEDTSNGNPCMAKKRKSLRDVTDDQDLCESLDILSPQRVYKDTYPKSPSIPLGHNTESPATPITPECYTRGPRTRGKWKDNKRTKRRNSGLSCVSPAQLERKEKVRSSMRLFKRMRTAKEPSLDGKNMENSGWNMMKRIVTEALEGPIFNGRDFRIAPLSLKAEQAHPLISESASFDCTSSKHCLSSTPFWKPLAKGVEQMIAAPSSKKKRTLRRSLSMPENVGESTSVDVGHEILNKQEGDFSLTYDQHSFSDTRVADTIKEKTKKKGLDCERPSKLSPTKLNIDCINSFNRQVSVSELHHSSQPLRTNGHIAQYRSVQKLVLKFPWVPNIMANDPHQKDWKELASYPIKRKGARRFGRSISHESGLYSTEDQNGENCGRVSSSISPTASLRGCNRKVYVSRKNITLSNCCQRSLEISNTASLDSNIPDSPGQPFISYSDLIDLQVMQDENRTLISSPKHLSTSIGLKPINDCSTIF</sequence>
<accession>A0A8T2K2I0</accession>
<evidence type="ECO:0000313" key="4">
    <source>
        <dbReference type="Proteomes" id="UP000812440"/>
    </source>
</evidence>
<feature type="region of interest" description="Disordered" evidence="1">
    <location>
        <begin position="516"/>
        <end position="536"/>
    </location>
</feature>